<gene>
    <name evidence="3" type="primary">20349194</name>
    <name evidence="2" type="ORF">GGTG_08736</name>
</gene>
<reference evidence="4" key="1">
    <citation type="submission" date="2010-07" db="EMBL/GenBank/DDBJ databases">
        <title>The genome sequence of Gaeumannomyces graminis var. tritici strain R3-111a-1.</title>
        <authorList>
            <consortium name="The Broad Institute Genome Sequencing Platform"/>
            <person name="Ma L.-J."/>
            <person name="Dead R."/>
            <person name="Young S."/>
            <person name="Zeng Q."/>
            <person name="Koehrsen M."/>
            <person name="Alvarado L."/>
            <person name="Berlin A."/>
            <person name="Chapman S.B."/>
            <person name="Chen Z."/>
            <person name="Freedman E."/>
            <person name="Gellesch M."/>
            <person name="Goldberg J."/>
            <person name="Griggs A."/>
            <person name="Gujja S."/>
            <person name="Heilman E.R."/>
            <person name="Heiman D."/>
            <person name="Hepburn T."/>
            <person name="Howarth C."/>
            <person name="Jen D."/>
            <person name="Larson L."/>
            <person name="Mehta T."/>
            <person name="Neiman D."/>
            <person name="Pearson M."/>
            <person name="Roberts A."/>
            <person name="Saif S."/>
            <person name="Shea T."/>
            <person name="Shenoy N."/>
            <person name="Sisk P."/>
            <person name="Stolte C."/>
            <person name="Sykes S."/>
            <person name="Walk T."/>
            <person name="White J."/>
            <person name="Yandava C."/>
            <person name="Haas B."/>
            <person name="Nusbaum C."/>
            <person name="Birren B."/>
        </authorList>
    </citation>
    <scope>NUCLEOTIDE SEQUENCE [LARGE SCALE GENOMIC DNA]</scope>
    <source>
        <strain evidence="4">R3-111a-1</strain>
    </source>
</reference>
<accession>J3P5E7</accession>
<dbReference type="RefSeq" id="XP_009224842.1">
    <property type="nucleotide sequence ID" value="XM_009226578.1"/>
</dbReference>
<reference evidence="2" key="3">
    <citation type="submission" date="2010-09" db="EMBL/GenBank/DDBJ databases">
        <title>Annotation of Gaeumannomyces graminis var. tritici R3-111a-1.</title>
        <authorList>
            <consortium name="The Broad Institute Genome Sequencing Platform"/>
            <person name="Ma L.-J."/>
            <person name="Dead R."/>
            <person name="Young S.K."/>
            <person name="Zeng Q."/>
            <person name="Gargeya S."/>
            <person name="Fitzgerald M."/>
            <person name="Haas B."/>
            <person name="Abouelleil A."/>
            <person name="Alvarado L."/>
            <person name="Arachchi H.M."/>
            <person name="Berlin A."/>
            <person name="Brown A."/>
            <person name="Chapman S.B."/>
            <person name="Chen Z."/>
            <person name="Dunbar C."/>
            <person name="Freedman E."/>
            <person name="Gearin G."/>
            <person name="Gellesch M."/>
            <person name="Goldberg J."/>
            <person name="Griggs A."/>
            <person name="Gujja S."/>
            <person name="Heiman D."/>
            <person name="Howarth C."/>
            <person name="Larson L."/>
            <person name="Lui A."/>
            <person name="MacDonald P.J.P."/>
            <person name="Mehta T."/>
            <person name="Montmayeur A."/>
            <person name="Murphy C."/>
            <person name="Neiman D."/>
            <person name="Pearson M."/>
            <person name="Priest M."/>
            <person name="Roberts A."/>
            <person name="Saif S."/>
            <person name="Shea T."/>
            <person name="Shenoy N."/>
            <person name="Sisk P."/>
            <person name="Stolte C."/>
            <person name="Sykes S."/>
            <person name="Yandava C."/>
            <person name="Wortman J."/>
            <person name="Nusbaum C."/>
            <person name="Birren B."/>
        </authorList>
    </citation>
    <scope>NUCLEOTIDE SEQUENCE</scope>
    <source>
        <strain evidence="2">R3-111a-1</strain>
    </source>
</reference>
<dbReference type="Proteomes" id="UP000006039">
    <property type="component" value="Unassembled WGS sequence"/>
</dbReference>
<reference evidence="3" key="4">
    <citation type="journal article" date="2015" name="G3 (Bethesda)">
        <title>Genome sequences of three phytopathogenic species of the Magnaporthaceae family of fungi.</title>
        <authorList>
            <person name="Okagaki L.H."/>
            <person name="Nunes C.C."/>
            <person name="Sailsbery J."/>
            <person name="Clay B."/>
            <person name="Brown D."/>
            <person name="John T."/>
            <person name="Oh Y."/>
            <person name="Young N."/>
            <person name="Fitzgerald M."/>
            <person name="Haas B.J."/>
            <person name="Zeng Q."/>
            <person name="Young S."/>
            <person name="Adiconis X."/>
            <person name="Fan L."/>
            <person name="Levin J.Z."/>
            <person name="Mitchell T.K."/>
            <person name="Okubara P.A."/>
            <person name="Farman M.L."/>
            <person name="Kohn L.M."/>
            <person name="Birren B."/>
            <person name="Ma L.-J."/>
            <person name="Dean R.A."/>
        </authorList>
    </citation>
    <scope>NUCLEOTIDE SEQUENCE</scope>
    <source>
        <strain evidence="3">R3-111a-1</strain>
    </source>
</reference>
<dbReference type="HOGENOM" id="CLU_3125169_0_0_1"/>
<name>J3P5E7_GAET3</name>
<dbReference type="AlphaFoldDB" id="J3P5E7"/>
<organism evidence="2">
    <name type="scientific">Gaeumannomyces tritici (strain R3-111a-1)</name>
    <name type="common">Wheat and barley take-all root rot fungus</name>
    <name type="synonym">Gaeumannomyces graminis var. tritici</name>
    <dbReference type="NCBI Taxonomy" id="644352"/>
    <lineage>
        <taxon>Eukaryota</taxon>
        <taxon>Fungi</taxon>
        <taxon>Dikarya</taxon>
        <taxon>Ascomycota</taxon>
        <taxon>Pezizomycotina</taxon>
        <taxon>Sordariomycetes</taxon>
        <taxon>Sordariomycetidae</taxon>
        <taxon>Magnaporthales</taxon>
        <taxon>Magnaporthaceae</taxon>
        <taxon>Gaeumannomyces</taxon>
    </lineage>
</organism>
<proteinExistence type="predicted"/>
<keyword evidence="4" id="KW-1185">Reference proteome</keyword>
<reference evidence="2" key="2">
    <citation type="submission" date="2010-07" db="EMBL/GenBank/DDBJ databases">
        <authorList>
            <consortium name="The Broad Institute Genome Sequencing Platform"/>
            <consortium name="Broad Institute Genome Sequencing Center for Infectious Disease"/>
            <person name="Ma L.-J."/>
            <person name="Dead R."/>
            <person name="Young S."/>
            <person name="Zeng Q."/>
            <person name="Koehrsen M."/>
            <person name="Alvarado L."/>
            <person name="Berlin A."/>
            <person name="Chapman S.B."/>
            <person name="Chen Z."/>
            <person name="Freedman E."/>
            <person name="Gellesch M."/>
            <person name="Goldberg J."/>
            <person name="Griggs A."/>
            <person name="Gujja S."/>
            <person name="Heilman E.R."/>
            <person name="Heiman D."/>
            <person name="Hepburn T."/>
            <person name="Howarth C."/>
            <person name="Jen D."/>
            <person name="Larson L."/>
            <person name="Mehta T."/>
            <person name="Neiman D."/>
            <person name="Pearson M."/>
            <person name="Roberts A."/>
            <person name="Saif S."/>
            <person name="Shea T."/>
            <person name="Shenoy N."/>
            <person name="Sisk P."/>
            <person name="Stolte C."/>
            <person name="Sykes S."/>
            <person name="Walk T."/>
            <person name="White J."/>
            <person name="Yandava C."/>
            <person name="Haas B."/>
            <person name="Nusbaum C."/>
            <person name="Birren B."/>
        </authorList>
    </citation>
    <scope>NUCLEOTIDE SEQUENCE</scope>
    <source>
        <strain evidence="2">R3-111a-1</strain>
    </source>
</reference>
<dbReference type="EnsemblFungi" id="EJT74898">
    <property type="protein sequence ID" value="EJT74898"/>
    <property type="gene ID" value="GGTG_08736"/>
</dbReference>
<dbReference type="VEuPathDB" id="FungiDB:GGTG_08736"/>
<evidence type="ECO:0000256" key="1">
    <source>
        <dbReference type="SAM" id="MobiDB-lite"/>
    </source>
</evidence>
<feature type="region of interest" description="Disordered" evidence="1">
    <location>
        <begin position="13"/>
        <end position="50"/>
    </location>
</feature>
<dbReference type="GeneID" id="20349194"/>
<reference evidence="3" key="5">
    <citation type="submission" date="2018-04" db="UniProtKB">
        <authorList>
            <consortium name="EnsemblFungi"/>
        </authorList>
    </citation>
    <scope>IDENTIFICATION</scope>
    <source>
        <strain evidence="3">R3-111a-1</strain>
    </source>
</reference>
<dbReference type="EMBL" id="GL385398">
    <property type="protein sequence ID" value="EJT74898.1"/>
    <property type="molecule type" value="Genomic_DNA"/>
</dbReference>
<sequence length="50" mass="5621">MPSTEVRRLRCIAPPREPSPTEKMRISAPYNDKTNMHSRVAVSPTCNHGT</sequence>
<evidence type="ECO:0000313" key="3">
    <source>
        <dbReference type="EnsemblFungi" id="EJT74898"/>
    </source>
</evidence>
<protein>
    <submittedName>
        <fullName evidence="2 3">Uncharacterized protein</fullName>
    </submittedName>
</protein>
<evidence type="ECO:0000313" key="2">
    <source>
        <dbReference type="EMBL" id="EJT74898.1"/>
    </source>
</evidence>
<evidence type="ECO:0000313" key="4">
    <source>
        <dbReference type="Proteomes" id="UP000006039"/>
    </source>
</evidence>